<proteinExistence type="predicted"/>
<reference evidence="2" key="1">
    <citation type="submission" date="2016-02" db="EMBL/GenBank/DDBJ databases">
        <title>WGS assembly of Manihot esculenta.</title>
        <authorList>
            <person name="Bredeson J.V."/>
            <person name="Prochnik S.E."/>
            <person name="Lyons J.B."/>
            <person name="Schmutz J."/>
            <person name="Grimwood J."/>
            <person name="Vrebalov J."/>
            <person name="Bart R.S."/>
            <person name="Amuge T."/>
            <person name="Ferguson M.E."/>
            <person name="Green R."/>
            <person name="Putnam N."/>
            <person name="Stites J."/>
            <person name="Rounsley S."/>
            <person name="Rokhsar D.S."/>
        </authorList>
    </citation>
    <scope>NUCLEOTIDE SEQUENCE [LARGE SCALE GENOMIC DNA]</scope>
    <source>
        <tissue evidence="2">Leaf</tissue>
    </source>
</reference>
<name>A0A2C9VX05_MANES</name>
<keyword evidence="1" id="KW-0472">Membrane</keyword>
<dbReference type="EMBL" id="CM004391">
    <property type="protein sequence ID" value="OAY49847.1"/>
    <property type="molecule type" value="Genomic_DNA"/>
</dbReference>
<evidence type="ECO:0000256" key="1">
    <source>
        <dbReference type="SAM" id="Phobius"/>
    </source>
</evidence>
<protein>
    <submittedName>
        <fullName evidence="2">Uncharacterized protein</fullName>
    </submittedName>
</protein>
<dbReference type="AlphaFoldDB" id="A0A2C9VX05"/>
<gene>
    <name evidence="2" type="ORF">MANES_05G088600</name>
</gene>
<sequence length="46" mass="5103">MCKYQEDHGQLLSSTSSFVGVVVGFLFYVLFPIGGRKFTIVIFPSS</sequence>
<organism evidence="2">
    <name type="scientific">Manihot esculenta</name>
    <name type="common">Cassava</name>
    <name type="synonym">Jatropha manihot</name>
    <dbReference type="NCBI Taxonomy" id="3983"/>
    <lineage>
        <taxon>Eukaryota</taxon>
        <taxon>Viridiplantae</taxon>
        <taxon>Streptophyta</taxon>
        <taxon>Embryophyta</taxon>
        <taxon>Tracheophyta</taxon>
        <taxon>Spermatophyta</taxon>
        <taxon>Magnoliopsida</taxon>
        <taxon>eudicotyledons</taxon>
        <taxon>Gunneridae</taxon>
        <taxon>Pentapetalae</taxon>
        <taxon>rosids</taxon>
        <taxon>fabids</taxon>
        <taxon>Malpighiales</taxon>
        <taxon>Euphorbiaceae</taxon>
        <taxon>Crotonoideae</taxon>
        <taxon>Manihoteae</taxon>
        <taxon>Manihot</taxon>
    </lineage>
</organism>
<keyword evidence="1" id="KW-1133">Transmembrane helix</keyword>
<evidence type="ECO:0000313" key="2">
    <source>
        <dbReference type="EMBL" id="OAY49847.1"/>
    </source>
</evidence>
<accession>A0A2C9VX05</accession>
<feature type="transmembrane region" description="Helical" evidence="1">
    <location>
        <begin position="12"/>
        <end position="31"/>
    </location>
</feature>
<keyword evidence="1" id="KW-0812">Transmembrane</keyword>